<keyword evidence="3" id="KW-1185">Reference proteome</keyword>
<name>A0ABR8DT06_9NOSO</name>
<feature type="domain" description="CopG-like ribbon-helix-helix" evidence="1">
    <location>
        <begin position="2"/>
        <end position="44"/>
    </location>
</feature>
<dbReference type="InterPro" id="IPR010985">
    <property type="entry name" value="Ribbon_hlx_hlx"/>
</dbReference>
<accession>A0ABR8DT06</accession>
<reference evidence="2 3" key="1">
    <citation type="journal article" date="2020" name="ISME J.">
        <title>Comparative genomics reveals insights into cyanobacterial evolution and habitat adaptation.</title>
        <authorList>
            <person name="Chen M.Y."/>
            <person name="Teng W.K."/>
            <person name="Zhao L."/>
            <person name="Hu C.X."/>
            <person name="Zhou Y.K."/>
            <person name="Han B.P."/>
            <person name="Song L.R."/>
            <person name="Shu W.S."/>
        </authorList>
    </citation>
    <scope>NUCLEOTIDE SEQUENCE [LARGE SCALE GENOMIC DNA]</scope>
    <source>
        <strain evidence="2 3">FACHB-838</strain>
    </source>
</reference>
<sequence>MSKRVHVTLPDKVFDALERWADDQGRPVANLVAYLVEKAIEEAETQGRIPSSSSNDKKDK</sequence>
<organism evidence="2 3">
    <name type="scientific">Nostoc flagelliforme FACHB-838</name>
    <dbReference type="NCBI Taxonomy" id="2692904"/>
    <lineage>
        <taxon>Bacteria</taxon>
        <taxon>Bacillati</taxon>
        <taxon>Cyanobacteriota</taxon>
        <taxon>Cyanophyceae</taxon>
        <taxon>Nostocales</taxon>
        <taxon>Nostocaceae</taxon>
        <taxon>Nostoc</taxon>
    </lineage>
</organism>
<dbReference type="InterPro" id="IPR012869">
    <property type="entry name" value="RHH_5"/>
</dbReference>
<dbReference type="SUPFAM" id="SSF47598">
    <property type="entry name" value="Ribbon-helix-helix"/>
    <property type="match status" value="1"/>
</dbReference>
<evidence type="ECO:0000259" key="1">
    <source>
        <dbReference type="Pfam" id="PF07878"/>
    </source>
</evidence>
<dbReference type="Pfam" id="PF07878">
    <property type="entry name" value="RHH_5"/>
    <property type="match status" value="1"/>
</dbReference>
<comment type="caution">
    <text evidence="2">The sequence shown here is derived from an EMBL/GenBank/DDBJ whole genome shotgun (WGS) entry which is preliminary data.</text>
</comment>
<dbReference type="EMBL" id="JACJSI010000063">
    <property type="protein sequence ID" value="MBD2532592.1"/>
    <property type="molecule type" value="Genomic_DNA"/>
</dbReference>
<dbReference type="Gene3D" id="1.10.1220.10">
    <property type="entry name" value="Met repressor-like"/>
    <property type="match status" value="1"/>
</dbReference>
<evidence type="ECO:0000313" key="3">
    <source>
        <dbReference type="Proteomes" id="UP000623440"/>
    </source>
</evidence>
<gene>
    <name evidence="2" type="ORF">H6G97_24600</name>
</gene>
<dbReference type="Proteomes" id="UP000623440">
    <property type="component" value="Unassembled WGS sequence"/>
</dbReference>
<evidence type="ECO:0000313" key="2">
    <source>
        <dbReference type="EMBL" id="MBD2532592.1"/>
    </source>
</evidence>
<protein>
    <recommendedName>
        <fullName evidence="1">CopG-like ribbon-helix-helix domain-containing protein</fullName>
    </recommendedName>
</protein>
<proteinExistence type="predicted"/>
<dbReference type="InterPro" id="IPR013321">
    <property type="entry name" value="Arc_rbn_hlx_hlx"/>
</dbReference>